<feature type="compositionally biased region" description="Basic residues" evidence="1">
    <location>
        <begin position="390"/>
        <end position="401"/>
    </location>
</feature>
<dbReference type="Proteomes" id="UP001165060">
    <property type="component" value="Unassembled WGS sequence"/>
</dbReference>
<gene>
    <name evidence="2" type="ORF">TeGR_g13440</name>
</gene>
<evidence type="ECO:0000313" key="2">
    <source>
        <dbReference type="EMBL" id="GMI42714.1"/>
    </source>
</evidence>
<accession>A0ABQ6N7G2</accession>
<organism evidence="2 3">
    <name type="scientific">Tetraparma gracilis</name>
    <dbReference type="NCBI Taxonomy" id="2962635"/>
    <lineage>
        <taxon>Eukaryota</taxon>
        <taxon>Sar</taxon>
        <taxon>Stramenopiles</taxon>
        <taxon>Ochrophyta</taxon>
        <taxon>Bolidophyceae</taxon>
        <taxon>Parmales</taxon>
        <taxon>Triparmaceae</taxon>
        <taxon>Tetraparma</taxon>
    </lineage>
</organism>
<protein>
    <submittedName>
        <fullName evidence="2">Uncharacterized protein</fullName>
    </submittedName>
</protein>
<evidence type="ECO:0000313" key="3">
    <source>
        <dbReference type="Proteomes" id="UP001165060"/>
    </source>
</evidence>
<dbReference type="EMBL" id="BRYB01002305">
    <property type="protein sequence ID" value="GMI42714.1"/>
    <property type="molecule type" value="Genomic_DNA"/>
</dbReference>
<feature type="compositionally biased region" description="Low complexity" evidence="1">
    <location>
        <begin position="63"/>
        <end position="77"/>
    </location>
</feature>
<feature type="region of interest" description="Disordered" evidence="1">
    <location>
        <begin position="1"/>
        <end position="96"/>
    </location>
</feature>
<reference evidence="2 3" key="1">
    <citation type="journal article" date="2023" name="Commun. Biol.">
        <title>Genome analysis of Parmales, the sister group of diatoms, reveals the evolutionary specialization of diatoms from phago-mixotrophs to photoautotrophs.</title>
        <authorList>
            <person name="Ban H."/>
            <person name="Sato S."/>
            <person name="Yoshikawa S."/>
            <person name="Yamada K."/>
            <person name="Nakamura Y."/>
            <person name="Ichinomiya M."/>
            <person name="Sato N."/>
            <person name="Blanc-Mathieu R."/>
            <person name="Endo H."/>
            <person name="Kuwata A."/>
            <person name="Ogata H."/>
        </authorList>
    </citation>
    <scope>NUCLEOTIDE SEQUENCE [LARGE SCALE GENOMIC DNA]</scope>
</reference>
<name>A0ABQ6N7G2_9STRA</name>
<sequence length="401" mass="43993">MNKSSSMPLPGQEPDSSSQPLKPGVSFSGTGPPAPAPKTAGSSKNLMRSKTAPSLKRPGSTGGSSRRGMRAASSRSMFAPTEEELWEQQAEYDADPEETQAPDFFGLLTPALIRKLSKHLSPAQRKNKGGEKVAAQVFQHWLHLKMLQHSAQNPYGVQPQNCVEVPPELLDLSPTLEDYVDGLATIVTLKSGGVWDVDQKMELLAQVYGTSKPGHLSRDELALLLKKHAKVVPPPPPKKFASEEEELEYERKLKRGEIVVEKHMTQHEYELFIYRWLKKSFASWPHAKGGYVTLDAAIKGVEANHKLAGNFTVDLKELAGDVARQDEARAGELKYVTIAEGKRERYKELLAGQDPERLRRIEKEEAGGEDFSGMDIPGLNLRRGGGGGGGKKKGKKKGKGK</sequence>
<proteinExistence type="predicted"/>
<feature type="compositionally biased region" description="Acidic residues" evidence="1">
    <location>
        <begin position="81"/>
        <end position="96"/>
    </location>
</feature>
<comment type="caution">
    <text evidence="2">The sequence shown here is derived from an EMBL/GenBank/DDBJ whole genome shotgun (WGS) entry which is preliminary data.</text>
</comment>
<feature type="region of interest" description="Disordered" evidence="1">
    <location>
        <begin position="361"/>
        <end position="401"/>
    </location>
</feature>
<keyword evidence="3" id="KW-1185">Reference proteome</keyword>
<evidence type="ECO:0000256" key="1">
    <source>
        <dbReference type="SAM" id="MobiDB-lite"/>
    </source>
</evidence>